<dbReference type="GO" id="GO:0005634">
    <property type="term" value="C:nucleus"/>
    <property type="evidence" value="ECO:0007669"/>
    <property type="project" value="TreeGrafter"/>
</dbReference>
<feature type="compositionally biased region" description="Basic residues" evidence="10">
    <location>
        <begin position="865"/>
        <end position="877"/>
    </location>
</feature>
<evidence type="ECO:0000313" key="13">
    <source>
        <dbReference type="Proteomes" id="UP001174936"/>
    </source>
</evidence>
<dbReference type="InterPro" id="IPR036187">
    <property type="entry name" value="DNA_mismatch_repair_MutS_sf"/>
</dbReference>
<dbReference type="InterPro" id="IPR007696">
    <property type="entry name" value="DNA_mismatch_repair_MutS_core"/>
</dbReference>
<evidence type="ECO:0000256" key="7">
    <source>
        <dbReference type="ARBA" id="ARBA00025902"/>
    </source>
</evidence>
<evidence type="ECO:0000313" key="12">
    <source>
        <dbReference type="EMBL" id="KAK0657001.1"/>
    </source>
</evidence>
<keyword evidence="6" id="KW-0469">Meiosis</keyword>
<dbReference type="GO" id="GO:0007131">
    <property type="term" value="P:reciprocal meiotic recombination"/>
    <property type="evidence" value="ECO:0007669"/>
    <property type="project" value="TreeGrafter"/>
</dbReference>
<evidence type="ECO:0000256" key="3">
    <source>
        <dbReference type="ARBA" id="ARBA00022741"/>
    </source>
</evidence>
<sequence>MAYALPEFDTICAISESRDGEVIGLAIVYTKRQEVELTRIIHDNKYERFIDTLGNLPEKPDCFLVLKRIALEGNKKHWNELEGLEMIDRFAVCHEVKALKARLENNFYVSCALAAVMTYVQEVTKTPFLRSSVRIKYMEPAGAMGLDRATVESLELLQNMRRTNSKKATIFKILDSTYTPQGRRLLRASILQPSTDPKVIGGRHDAVEEIASNEALFLELGRQLKSLMRVDAEKLATWVSRPLESDVVMYAGHRQLLLASHQELQASETEMNKILMLKQYLRGVQAIQDALSSAECRSNVCESVRQSCSPETVGFIQSMIDDRIEEDAIYSKAPIDSRNNRIWAVKAEPGSVLEQARVAFRDRVNELHRYVDSLNDVFNVEKLGNTAGLYLDSGHKYYLRFHWTDVEREINRGNNSGPANPGPNFSRPLARPSLTVAGVEIVNGARKKKFFHCQTVELIQRSTDIQLQVDVVTAQSDRVVVELKEVLSVHAGSLFQISETISVLDMICSFVQISTTQNYVRPTMGLKTLVVRGGRHPVVEMKKGIDYVANDVYSGIEGSRFQVVTGGNMSGKSTFIKTIALIQILAQMGCFVPAKFASMPICDRLFTRLSTDDQPQNNLGTWQVELKEMNMILRYATNNSLVIIDELGRGTSPKEGLAYALAMSEKLIEVGPLVYFSTHFTKLARILNQTRPSSVTNVHLTGHSTQVGDTRQLTLPHTVVSGPVPNEDYGLDLARRFFPPRIIENAERVTHFLRQIDPIKNTGHMTREFRLNKLQMGLSEILKQAHSSSMDDETLASLLARLQTDYRERLAEIEQDVGADEVKVDESATQNVQKPILEKPILEKPSPEELQELVQRGRREEKRVMSKNRVRRQKNIR</sequence>
<comment type="subunit">
    <text evidence="7">Heterodimer consisting of MSH2-MSH3 (MutS beta). Forms a ternary complex with MutL alpha (MLH1-PMS1).</text>
</comment>
<dbReference type="SUPFAM" id="SSF52540">
    <property type="entry name" value="P-loop containing nucleoside triphosphate hydrolases"/>
    <property type="match status" value="1"/>
</dbReference>
<keyword evidence="5" id="KW-0238">DNA-binding</keyword>
<organism evidence="12 13">
    <name type="scientific">Cercophora newfieldiana</name>
    <dbReference type="NCBI Taxonomy" id="92897"/>
    <lineage>
        <taxon>Eukaryota</taxon>
        <taxon>Fungi</taxon>
        <taxon>Dikarya</taxon>
        <taxon>Ascomycota</taxon>
        <taxon>Pezizomycotina</taxon>
        <taxon>Sordariomycetes</taxon>
        <taxon>Sordariomycetidae</taxon>
        <taxon>Sordariales</taxon>
        <taxon>Lasiosphaeriaceae</taxon>
        <taxon>Cercophora</taxon>
    </lineage>
</organism>
<evidence type="ECO:0000256" key="4">
    <source>
        <dbReference type="ARBA" id="ARBA00022840"/>
    </source>
</evidence>
<dbReference type="PROSITE" id="PS00486">
    <property type="entry name" value="DNA_MISMATCH_REPAIR_2"/>
    <property type="match status" value="1"/>
</dbReference>
<evidence type="ECO:0000256" key="1">
    <source>
        <dbReference type="ARBA" id="ARBA00007094"/>
    </source>
</evidence>
<dbReference type="InterPro" id="IPR000432">
    <property type="entry name" value="DNA_mismatch_repair_MutS_C"/>
</dbReference>
<comment type="caution">
    <text evidence="12">The sequence shown here is derived from an EMBL/GenBank/DDBJ whole genome shotgun (WGS) entry which is preliminary data.</text>
</comment>
<evidence type="ECO:0000259" key="11">
    <source>
        <dbReference type="PROSITE" id="PS00486"/>
    </source>
</evidence>
<dbReference type="GO" id="GO:0006298">
    <property type="term" value="P:mismatch repair"/>
    <property type="evidence" value="ECO:0007669"/>
    <property type="project" value="InterPro"/>
</dbReference>
<evidence type="ECO:0000256" key="5">
    <source>
        <dbReference type="ARBA" id="ARBA00023125"/>
    </source>
</evidence>
<keyword evidence="13" id="KW-1185">Reference proteome</keyword>
<dbReference type="Pfam" id="PF05192">
    <property type="entry name" value="MutS_III"/>
    <property type="match status" value="1"/>
</dbReference>
<feature type="domain" description="DNA mismatch repair proteins mutS family" evidence="11">
    <location>
        <begin position="640"/>
        <end position="656"/>
    </location>
</feature>
<dbReference type="Proteomes" id="UP001174936">
    <property type="component" value="Unassembled WGS sequence"/>
</dbReference>
<dbReference type="FunFam" id="3.40.50.300:FF:000870">
    <property type="entry name" value="MutS protein homolog 4"/>
    <property type="match status" value="1"/>
</dbReference>
<dbReference type="Gene3D" id="1.10.1420.10">
    <property type="match status" value="1"/>
</dbReference>
<dbReference type="InterPro" id="IPR027417">
    <property type="entry name" value="P-loop_NTPase"/>
</dbReference>
<dbReference type="GO" id="GO:0030983">
    <property type="term" value="F:mismatched DNA binding"/>
    <property type="evidence" value="ECO:0007669"/>
    <property type="project" value="InterPro"/>
</dbReference>
<reference evidence="12" key="1">
    <citation type="submission" date="2023-06" db="EMBL/GenBank/DDBJ databases">
        <title>Genome-scale phylogeny and comparative genomics of the fungal order Sordariales.</title>
        <authorList>
            <consortium name="Lawrence Berkeley National Laboratory"/>
            <person name="Hensen N."/>
            <person name="Bonometti L."/>
            <person name="Westerberg I."/>
            <person name="Brannstrom I.O."/>
            <person name="Guillou S."/>
            <person name="Cros-Aarteil S."/>
            <person name="Calhoun S."/>
            <person name="Haridas S."/>
            <person name="Kuo A."/>
            <person name="Mondo S."/>
            <person name="Pangilinan J."/>
            <person name="Riley R."/>
            <person name="Labutti K."/>
            <person name="Andreopoulos B."/>
            <person name="Lipzen A."/>
            <person name="Chen C."/>
            <person name="Yanf M."/>
            <person name="Daum C."/>
            <person name="Ng V."/>
            <person name="Clum A."/>
            <person name="Steindorff A."/>
            <person name="Ohm R."/>
            <person name="Martin F."/>
            <person name="Silar P."/>
            <person name="Natvig D."/>
            <person name="Lalanne C."/>
            <person name="Gautier V."/>
            <person name="Ament-Velasquez S.L."/>
            <person name="Kruys A."/>
            <person name="Hutchinson M.I."/>
            <person name="Powell A.J."/>
            <person name="Barry K."/>
            <person name="Miller A.N."/>
            <person name="Grigoriev I.V."/>
            <person name="Debuchy R."/>
            <person name="Gladieux P."/>
            <person name="Thoren M.H."/>
            <person name="Johannesson H."/>
        </authorList>
    </citation>
    <scope>NUCLEOTIDE SEQUENCE</scope>
    <source>
        <strain evidence="12">SMH2532-1</strain>
    </source>
</reference>
<proteinExistence type="inferred from homology"/>
<gene>
    <name evidence="12" type="ORF">B0T16DRAFT_316827</name>
</gene>
<feature type="region of interest" description="Disordered" evidence="10">
    <location>
        <begin position="854"/>
        <end position="877"/>
    </location>
</feature>
<evidence type="ECO:0000256" key="10">
    <source>
        <dbReference type="SAM" id="MobiDB-lite"/>
    </source>
</evidence>
<dbReference type="EMBL" id="JAULSV010000001">
    <property type="protein sequence ID" value="KAK0657001.1"/>
    <property type="molecule type" value="Genomic_DNA"/>
</dbReference>
<evidence type="ECO:0000256" key="6">
    <source>
        <dbReference type="ARBA" id="ARBA00023254"/>
    </source>
</evidence>
<keyword evidence="4" id="KW-0067">ATP-binding</keyword>
<dbReference type="PIRSF" id="PIRSF005813">
    <property type="entry name" value="MSH2"/>
    <property type="match status" value="1"/>
</dbReference>
<keyword evidence="3" id="KW-0547">Nucleotide-binding</keyword>
<dbReference type="InterPro" id="IPR011184">
    <property type="entry name" value="DNA_mismatch_repair_Msh2"/>
</dbReference>
<dbReference type="SMART" id="SM00533">
    <property type="entry name" value="MUTSd"/>
    <property type="match status" value="1"/>
</dbReference>
<dbReference type="SUPFAM" id="SSF48334">
    <property type="entry name" value="DNA repair protein MutS, domain III"/>
    <property type="match status" value="1"/>
</dbReference>
<dbReference type="PANTHER" id="PTHR11361">
    <property type="entry name" value="DNA MISMATCH REPAIR PROTEIN MUTS FAMILY MEMBER"/>
    <property type="match status" value="1"/>
</dbReference>
<dbReference type="SMART" id="SM00534">
    <property type="entry name" value="MUTSac"/>
    <property type="match status" value="1"/>
</dbReference>
<feature type="non-terminal residue" evidence="12">
    <location>
        <position position="877"/>
    </location>
</feature>
<evidence type="ECO:0000256" key="8">
    <source>
        <dbReference type="ARBA" id="ARBA00029792"/>
    </source>
</evidence>
<name>A0AA39YQY8_9PEZI</name>
<evidence type="ECO:0000256" key="9">
    <source>
        <dbReference type="ARBA" id="ARBA00073774"/>
    </source>
</evidence>
<dbReference type="InterPro" id="IPR045076">
    <property type="entry name" value="MutS"/>
</dbReference>
<accession>A0AA39YQY8</accession>
<dbReference type="AlphaFoldDB" id="A0AA39YQY8"/>
<dbReference type="GO" id="GO:0005524">
    <property type="term" value="F:ATP binding"/>
    <property type="evidence" value="ECO:0007669"/>
    <property type="project" value="UniProtKB-KW"/>
</dbReference>
<feature type="compositionally biased region" description="Basic and acidic residues" evidence="10">
    <location>
        <begin position="855"/>
        <end position="864"/>
    </location>
</feature>
<protein>
    <recommendedName>
        <fullName evidence="2 9">DNA mismatch repair protein MSH3</fullName>
    </recommendedName>
    <alternativeName>
        <fullName evidence="2 9">DNA mismatch repair protein MSH3</fullName>
    </alternativeName>
    <alternativeName>
        <fullName evidence="8">MutS protein homolog 3</fullName>
    </alternativeName>
</protein>
<comment type="similarity">
    <text evidence="1">Belongs to the DNA mismatch repair MutS family. MSH3 subfamily.</text>
</comment>
<dbReference type="GO" id="GO:0140664">
    <property type="term" value="F:ATP-dependent DNA damage sensor activity"/>
    <property type="evidence" value="ECO:0007669"/>
    <property type="project" value="InterPro"/>
</dbReference>
<evidence type="ECO:0000256" key="2">
    <source>
        <dbReference type="ARBA" id="ARBA00022151"/>
    </source>
</evidence>
<dbReference type="PANTHER" id="PTHR11361:SF21">
    <property type="entry name" value="MUTS PROTEIN HOMOLOG 4"/>
    <property type="match status" value="1"/>
</dbReference>
<dbReference type="Pfam" id="PF00488">
    <property type="entry name" value="MutS_V"/>
    <property type="match status" value="1"/>
</dbReference>
<dbReference type="Gene3D" id="3.40.50.300">
    <property type="entry name" value="P-loop containing nucleotide triphosphate hydrolases"/>
    <property type="match status" value="1"/>
</dbReference>